<keyword evidence="5" id="KW-0175">Coiled coil</keyword>
<dbReference type="PANTHER" id="PTHR46288">
    <property type="entry name" value="PHORBOL-ESTER/DAG-TYPE DOMAIN-CONTAINING PROTEIN"/>
    <property type="match status" value="1"/>
</dbReference>
<evidence type="ECO:0000256" key="1">
    <source>
        <dbReference type="ARBA" id="ARBA00022723"/>
    </source>
</evidence>
<dbReference type="Proteomes" id="UP000515151">
    <property type="component" value="Chromosome 5"/>
</dbReference>
<evidence type="ECO:0000256" key="5">
    <source>
        <dbReference type="SAM" id="Coils"/>
    </source>
</evidence>
<feature type="domain" description="Zinc finger PHD-type" evidence="6">
    <location>
        <begin position="24"/>
        <end position="79"/>
    </location>
</feature>
<keyword evidence="2" id="KW-0677">Repeat</keyword>
<dbReference type="AlphaFoldDB" id="A0A6P8DND0"/>
<keyword evidence="1" id="KW-0479">Metal-binding</keyword>
<evidence type="ECO:0000256" key="3">
    <source>
        <dbReference type="ARBA" id="ARBA00022771"/>
    </source>
</evidence>
<dbReference type="GeneID" id="116209410"/>
<reference evidence="8" key="2">
    <citation type="submission" date="2025-08" db="UniProtKB">
        <authorList>
            <consortium name="RefSeq"/>
        </authorList>
    </citation>
    <scope>IDENTIFICATION</scope>
    <source>
        <tissue evidence="8">Leaf</tissue>
    </source>
</reference>
<keyword evidence="3" id="KW-0863">Zinc-finger</keyword>
<evidence type="ECO:0000256" key="2">
    <source>
        <dbReference type="ARBA" id="ARBA00022737"/>
    </source>
</evidence>
<dbReference type="Pfam" id="PF03107">
    <property type="entry name" value="C1_2"/>
    <property type="match status" value="3"/>
</dbReference>
<evidence type="ECO:0000256" key="4">
    <source>
        <dbReference type="ARBA" id="ARBA00022833"/>
    </source>
</evidence>
<dbReference type="PANTHER" id="PTHR46288:SF27">
    <property type="entry name" value="CYSTEINE_HISTIDINE-RICH C1 DOMAIN FAMILY PROTEIN"/>
    <property type="match status" value="1"/>
</dbReference>
<gene>
    <name evidence="8" type="primary">LOC116209410</name>
</gene>
<accession>A0A6P8DND0</accession>
<keyword evidence="7" id="KW-1185">Reference proteome</keyword>
<evidence type="ECO:0000313" key="8">
    <source>
        <dbReference type="RefSeq" id="XP_031398902.1"/>
    </source>
</evidence>
<sequence>MEIQHPSHSHPYVLTTDDSLTDRRCKGCGHRGPGPMYACFECKFYFHKSCIELSTQIVETPLHPLHPLKLEAEWGNKCQCCYRFCYFAYKCEECDYKLDPQCISLTPILKLRDPDHLLFLLDKVDFTRELQCDVCLVDFDGPRSHSPAFVCAIPRCDYARHLECSPLPFPESVRHSEYHHYHDLVYTKSAKEGGFSDGYYCDACEMPRDPEYPAYVCKDCEFRAHVCCALSEVLPSLVEKYENDLLARGASLDAFLHYFEAQVLRLRKQKEEKEAEREAKRQQIKALEDELAQYEASEVLK</sequence>
<dbReference type="GO" id="GO:0008270">
    <property type="term" value="F:zinc ion binding"/>
    <property type="evidence" value="ECO:0007669"/>
    <property type="project" value="UniProtKB-KW"/>
</dbReference>
<dbReference type="SMART" id="SM00249">
    <property type="entry name" value="PHD"/>
    <property type="match status" value="2"/>
</dbReference>
<dbReference type="OrthoDB" id="1884766at2759"/>
<evidence type="ECO:0000313" key="7">
    <source>
        <dbReference type="Proteomes" id="UP000515151"/>
    </source>
</evidence>
<dbReference type="InterPro" id="IPR001965">
    <property type="entry name" value="Znf_PHD"/>
</dbReference>
<name>A0A6P8DND0_PUNGR</name>
<feature type="coiled-coil region" evidence="5">
    <location>
        <begin position="256"/>
        <end position="297"/>
    </location>
</feature>
<protein>
    <submittedName>
        <fullName evidence="8">Uncharacterized protein LOC116209410</fullName>
    </submittedName>
</protein>
<evidence type="ECO:0000259" key="6">
    <source>
        <dbReference type="SMART" id="SM00249"/>
    </source>
</evidence>
<reference evidence="7" key="1">
    <citation type="journal article" date="2020" name="Plant Biotechnol. J.">
        <title>The pomegranate (Punica granatum L.) draft genome dissects genetic divergence between soft- and hard-seeded cultivars.</title>
        <authorList>
            <person name="Luo X."/>
            <person name="Li H."/>
            <person name="Wu Z."/>
            <person name="Yao W."/>
            <person name="Zhao P."/>
            <person name="Cao D."/>
            <person name="Yu H."/>
            <person name="Li K."/>
            <person name="Poudel K."/>
            <person name="Zhao D."/>
            <person name="Zhang F."/>
            <person name="Xia X."/>
            <person name="Chen L."/>
            <person name="Wang Q."/>
            <person name="Jing D."/>
            <person name="Cao S."/>
        </authorList>
    </citation>
    <scope>NUCLEOTIDE SEQUENCE [LARGE SCALE GENOMIC DNA]</scope>
    <source>
        <strain evidence="7">cv. Tunisia</strain>
    </source>
</reference>
<dbReference type="InterPro" id="IPR046349">
    <property type="entry name" value="C1-like_sf"/>
</dbReference>
<dbReference type="SUPFAM" id="SSF57889">
    <property type="entry name" value="Cysteine-rich domain"/>
    <property type="match status" value="3"/>
</dbReference>
<proteinExistence type="predicted"/>
<organism evidence="7 8">
    <name type="scientific">Punica granatum</name>
    <name type="common">Pomegranate</name>
    <dbReference type="NCBI Taxonomy" id="22663"/>
    <lineage>
        <taxon>Eukaryota</taxon>
        <taxon>Viridiplantae</taxon>
        <taxon>Streptophyta</taxon>
        <taxon>Embryophyta</taxon>
        <taxon>Tracheophyta</taxon>
        <taxon>Spermatophyta</taxon>
        <taxon>Magnoliopsida</taxon>
        <taxon>eudicotyledons</taxon>
        <taxon>Gunneridae</taxon>
        <taxon>Pentapetalae</taxon>
        <taxon>rosids</taxon>
        <taxon>malvids</taxon>
        <taxon>Myrtales</taxon>
        <taxon>Lythraceae</taxon>
        <taxon>Punica</taxon>
    </lineage>
</organism>
<keyword evidence="4" id="KW-0862">Zinc</keyword>
<dbReference type="InterPro" id="IPR004146">
    <property type="entry name" value="DC1"/>
</dbReference>
<feature type="domain" description="Zinc finger PHD-type" evidence="6">
    <location>
        <begin position="131"/>
        <end position="205"/>
    </location>
</feature>
<dbReference type="RefSeq" id="XP_031398902.1">
    <property type="nucleotide sequence ID" value="XM_031543042.1"/>
</dbReference>